<evidence type="ECO:0000256" key="1">
    <source>
        <dbReference type="RuleBase" id="RU363044"/>
    </source>
</evidence>
<keyword evidence="1 4" id="KW-0347">Helicase</keyword>
<dbReference type="Gene3D" id="3.40.50.300">
    <property type="entry name" value="P-loop containing nucleotide triphosphate hydrolases"/>
    <property type="match status" value="1"/>
</dbReference>
<feature type="domain" description="DNA helicase Pif1-like DEAD-box helicase" evidence="2">
    <location>
        <begin position="319"/>
        <end position="402"/>
    </location>
</feature>
<comment type="caution">
    <text evidence="4">The sequence shown here is derived from an EMBL/GenBank/DDBJ whole genome shotgun (WGS) entry which is preliminary data.</text>
</comment>
<dbReference type="InterPro" id="IPR025476">
    <property type="entry name" value="Helitron_helicase-like"/>
</dbReference>
<comment type="cofactor">
    <cofactor evidence="1">
        <name>Mg(2+)</name>
        <dbReference type="ChEBI" id="CHEBI:18420"/>
    </cofactor>
</comment>
<feature type="domain" description="Helitron helicase-like" evidence="3">
    <location>
        <begin position="8"/>
        <end position="53"/>
    </location>
</feature>
<dbReference type="Pfam" id="PF05970">
    <property type="entry name" value="PIF1"/>
    <property type="match status" value="1"/>
</dbReference>
<dbReference type="AlphaFoldDB" id="A0A699JG73"/>
<keyword evidence="1" id="KW-0547">Nucleotide-binding</keyword>
<dbReference type="InterPro" id="IPR027417">
    <property type="entry name" value="P-loop_NTPase"/>
</dbReference>
<dbReference type="EC" id="5.6.2.3" evidence="1"/>
<name>A0A699JG73_TANCI</name>
<keyword evidence="1" id="KW-0227">DNA damage</keyword>
<dbReference type="PANTHER" id="PTHR10492">
    <property type="match status" value="1"/>
</dbReference>
<keyword evidence="1" id="KW-0234">DNA repair</keyword>
<keyword evidence="1" id="KW-0378">Hydrolase</keyword>
<dbReference type="SUPFAM" id="SSF52540">
    <property type="entry name" value="P-loop containing nucleoside triphosphate hydrolases"/>
    <property type="match status" value="1"/>
</dbReference>
<dbReference type="GO" id="GO:0005524">
    <property type="term" value="F:ATP binding"/>
    <property type="evidence" value="ECO:0007669"/>
    <property type="project" value="UniProtKB-KW"/>
</dbReference>
<feature type="non-terminal residue" evidence="4">
    <location>
        <position position="452"/>
    </location>
</feature>
<dbReference type="GO" id="GO:0000723">
    <property type="term" value="P:telomere maintenance"/>
    <property type="evidence" value="ECO:0007669"/>
    <property type="project" value="InterPro"/>
</dbReference>
<evidence type="ECO:0000259" key="3">
    <source>
        <dbReference type="Pfam" id="PF14214"/>
    </source>
</evidence>
<dbReference type="PANTHER" id="PTHR10492:SF96">
    <property type="entry name" value="ATP-DEPENDENT DNA HELICASE"/>
    <property type="match status" value="1"/>
</dbReference>
<accession>A0A699JG73</accession>
<keyword evidence="1" id="KW-0233">DNA recombination</keyword>
<sequence length="452" mass="51481">MSQYPGLTPSDKADTVCRIFEQKVNDFIRFLKDVRLFGYVIADFYTIEFQKRGYKVVTELMMHGPCGAANLGASCMQKGSCNKHFPKKYNEKTFFDTNGHTREPVVQILNVHLDNMQRIKFRKRDRLDIIVNMPDKKKTTLIEWLASKSGQNKEIPWNTNLRSSKLGRSLLLAIATAACEALGLLGDDKEWDIAFEESIISTSSAEVRTLFAQILIYYDVSYPPKLWKKHWQAMRDDIPTKVSEVTGILNYQVNTPQLQEYILYELEAILNGFGKSVKEFGLPPPPERLLKDLKNKLLMEERNYSRDLLMQDATNFIPKLNHDQKEIYDLIINASEKSRQELLFVCGHGGTGKTFLWKTIISSLRSQGKIVLAVASSSIASLLLPVGRTTHSRFKLPLDLTDKTLRDLMNANEIPFGGKTVVLGGDFWQTLPEILMLCDACRHNFSDVCELP</sequence>
<reference evidence="4" key="1">
    <citation type="journal article" date="2019" name="Sci. Rep.">
        <title>Draft genome of Tanacetum cinerariifolium, the natural source of mosquito coil.</title>
        <authorList>
            <person name="Yamashiro T."/>
            <person name="Shiraishi A."/>
            <person name="Satake H."/>
            <person name="Nakayama K."/>
        </authorList>
    </citation>
    <scope>NUCLEOTIDE SEQUENCE</scope>
</reference>
<organism evidence="4">
    <name type="scientific">Tanacetum cinerariifolium</name>
    <name type="common">Dalmatian daisy</name>
    <name type="synonym">Chrysanthemum cinerariifolium</name>
    <dbReference type="NCBI Taxonomy" id="118510"/>
    <lineage>
        <taxon>Eukaryota</taxon>
        <taxon>Viridiplantae</taxon>
        <taxon>Streptophyta</taxon>
        <taxon>Embryophyta</taxon>
        <taxon>Tracheophyta</taxon>
        <taxon>Spermatophyta</taxon>
        <taxon>Magnoliopsida</taxon>
        <taxon>eudicotyledons</taxon>
        <taxon>Gunneridae</taxon>
        <taxon>Pentapetalae</taxon>
        <taxon>asterids</taxon>
        <taxon>campanulids</taxon>
        <taxon>Asterales</taxon>
        <taxon>Asteraceae</taxon>
        <taxon>Asteroideae</taxon>
        <taxon>Anthemideae</taxon>
        <taxon>Anthemidinae</taxon>
        <taxon>Tanacetum</taxon>
    </lineage>
</organism>
<dbReference type="EMBL" id="BKCJ010404064">
    <property type="protein sequence ID" value="GFA32053.1"/>
    <property type="molecule type" value="Genomic_DNA"/>
</dbReference>
<dbReference type="GO" id="GO:0006310">
    <property type="term" value="P:DNA recombination"/>
    <property type="evidence" value="ECO:0007669"/>
    <property type="project" value="UniProtKB-KW"/>
</dbReference>
<comment type="catalytic activity">
    <reaction evidence="1">
        <text>ATP + H2O = ADP + phosphate + H(+)</text>
        <dbReference type="Rhea" id="RHEA:13065"/>
        <dbReference type="ChEBI" id="CHEBI:15377"/>
        <dbReference type="ChEBI" id="CHEBI:15378"/>
        <dbReference type="ChEBI" id="CHEBI:30616"/>
        <dbReference type="ChEBI" id="CHEBI:43474"/>
        <dbReference type="ChEBI" id="CHEBI:456216"/>
        <dbReference type="EC" id="5.6.2.3"/>
    </reaction>
</comment>
<evidence type="ECO:0000313" key="4">
    <source>
        <dbReference type="EMBL" id="GFA32053.1"/>
    </source>
</evidence>
<dbReference type="GO" id="GO:0006281">
    <property type="term" value="P:DNA repair"/>
    <property type="evidence" value="ECO:0007669"/>
    <property type="project" value="UniProtKB-KW"/>
</dbReference>
<proteinExistence type="inferred from homology"/>
<dbReference type="GO" id="GO:0016787">
    <property type="term" value="F:hydrolase activity"/>
    <property type="evidence" value="ECO:0007669"/>
    <property type="project" value="UniProtKB-KW"/>
</dbReference>
<dbReference type="GO" id="GO:0043139">
    <property type="term" value="F:5'-3' DNA helicase activity"/>
    <property type="evidence" value="ECO:0007669"/>
    <property type="project" value="UniProtKB-EC"/>
</dbReference>
<protein>
    <recommendedName>
        <fullName evidence="1">ATP-dependent DNA helicase</fullName>
        <ecNumber evidence="1">5.6.2.3</ecNumber>
    </recommendedName>
</protein>
<comment type="similarity">
    <text evidence="1">Belongs to the helicase family.</text>
</comment>
<keyword evidence="1" id="KW-0067">ATP-binding</keyword>
<dbReference type="InterPro" id="IPR010285">
    <property type="entry name" value="DNA_helicase_pif1-like_DEAD"/>
</dbReference>
<dbReference type="Pfam" id="PF14214">
    <property type="entry name" value="Helitron_like_N"/>
    <property type="match status" value="1"/>
</dbReference>
<gene>
    <name evidence="4" type="ORF">Tci_604025</name>
</gene>
<evidence type="ECO:0000259" key="2">
    <source>
        <dbReference type="Pfam" id="PF05970"/>
    </source>
</evidence>